<dbReference type="SUPFAM" id="SSF51445">
    <property type="entry name" value="(Trans)glycosidases"/>
    <property type="match status" value="1"/>
</dbReference>
<dbReference type="GO" id="GO:0005886">
    <property type="term" value="C:plasma membrane"/>
    <property type="evidence" value="ECO:0007669"/>
    <property type="project" value="UniProtKB-SubCell"/>
</dbReference>
<keyword evidence="3" id="KW-0812">Transmembrane</keyword>
<evidence type="ECO:0000256" key="1">
    <source>
        <dbReference type="ARBA" id="ARBA00004401"/>
    </source>
</evidence>
<dbReference type="PATRIC" id="fig|1359.32.peg.1414"/>
<dbReference type="Gene3D" id="3.20.20.80">
    <property type="entry name" value="Glycosidases"/>
    <property type="match status" value="1"/>
</dbReference>
<evidence type="ECO:0000256" key="2">
    <source>
        <dbReference type="ARBA" id="ARBA00022475"/>
    </source>
</evidence>
<dbReference type="InterPro" id="IPR050386">
    <property type="entry name" value="Glycosyl_hydrolase_5"/>
</dbReference>
<organism evidence="15 16">
    <name type="scientific">Lactococcus lactis subsp. cremoris</name>
    <name type="common">Streptococcus cremoris</name>
    <dbReference type="NCBI Taxonomy" id="1359"/>
    <lineage>
        <taxon>Bacteria</taxon>
        <taxon>Bacillati</taxon>
        <taxon>Bacillota</taxon>
        <taxon>Bacilli</taxon>
        <taxon>Lactobacillales</taxon>
        <taxon>Streptococcaceae</taxon>
        <taxon>Lactococcus</taxon>
    </lineage>
</organism>
<keyword evidence="9 13" id="KW-0326">Glycosidase</keyword>
<name>A0A166JPD8_LACLC</name>
<dbReference type="GO" id="GO:0005576">
    <property type="term" value="C:extracellular region"/>
    <property type="evidence" value="ECO:0007669"/>
    <property type="project" value="TreeGrafter"/>
</dbReference>
<evidence type="ECO:0000256" key="8">
    <source>
        <dbReference type="ARBA" id="ARBA00023180"/>
    </source>
</evidence>
<evidence type="ECO:0000256" key="4">
    <source>
        <dbReference type="ARBA" id="ARBA00022801"/>
    </source>
</evidence>
<evidence type="ECO:0000313" key="16">
    <source>
        <dbReference type="Proteomes" id="UP000076519"/>
    </source>
</evidence>
<comment type="caution">
    <text evidence="15">The sequence shown here is derived from an EMBL/GenBank/DDBJ whole genome shotgun (WGS) entry which is preliminary data.</text>
</comment>
<evidence type="ECO:0000259" key="14">
    <source>
        <dbReference type="Pfam" id="PF00150"/>
    </source>
</evidence>
<comment type="subcellular location">
    <subcellularLocation>
        <location evidence="1">Cell membrane</location>
        <topology evidence="1">Single-pass type II membrane protein</topology>
    </subcellularLocation>
</comment>
<dbReference type="InterPro" id="IPR017853">
    <property type="entry name" value="GH"/>
</dbReference>
<dbReference type="GO" id="GO:0009986">
    <property type="term" value="C:cell surface"/>
    <property type="evidence" value="ECO:0007669"/>
    <property type="project" value="TreeGrafter"/>
</dbReference>
<dbReference type="PANTHER" id="PTHR31297">
    <property type="entry name" value="GLUCAN ENDO-1,6-BETA-GLUCOSIDASE B"/>
    <property type="match status" value="1"/>
</dbReference>
<evidence type="ECO:0000256" key="11">
    <source>
        <dbReference type="ARBA" id="ARBA00037126"/>
    </source>
</evidence>
<proteinExistence type="inferred from homology"/>
<keyword evidence="7" id="KW-0472">Membrane</keyword>
<evidence type="ECO:0000256" key="12">
    <source>
        <dbReference type="ARBA" id="ARBA00041260"/>
    </source>
</evidence>
<dbReference type="Proteomes" id="UP000076519">
    <property type="component" value="Unassembled WGS sequence"/>
</dbReference>
<evidence type="ECO:0000256" key="7">
    <source>
        <dbReference type="ARBA" id="ARBA00023136"/>
    </source>
</evidence>
<dbReference type="RefSeq" id="WP_063281742.1">
    <property type="nucleotide sequence ID" value="NZ_LIYF01000020.1"/>
</dbReference>
<evidence type="ECO:0000256" key="9">
    <source>
        <dbReference type="ARBA" id="ARBA00023295"/>
    </source>
</evidence>
<protein>
    <recommendedName>
        <fullName evidence="12">Exo-1,3-beta-glucanase D</fullName>
    </recommendedName>
</protein>
<evidence type="ECO:0000313" key="15">
    <source>
        <dbReference type="EMBL" id="KZK06471.1"/>
    </source>
</evidence>
<dbReference type="Pfam" id="PF00150">
    <property type="entry name" value="Cellulase"/>
    <property type="match status" value="1"/>
</dbReference>
<evidence type="ECO:0000256" key="5">
    <source>
        <dbReference type="ARBA" id="ARBA00022968"/>
    </source>
</evidence>
<evidence type="ECO:0000256" key="13">
    <source>
        <dbReference type="RuleBase" id="RU361153"/>
    </source>
</evidence>
<dbReference type="PANTHER" id="PTHR31297:SF34">
    <property type="entry name" value="GLUCAN 1,3-BETA-GLUCOSIDASE 2"/>
    <property type="match status" value="1"/>
</dbReference>
<sequence length="393" mass="45897">MTEKIKGINLGGWLVLEKWMSPKLFEDVAAEDEYYLAHDLSESEYKARIKVHRSEFITETDFLRISSAGFNLIRIPVPYFIFGDRLPFIGCIEELDRAFNWAEAYGVRILLDLHTAPFSQNAFDNGGLSGVCRWAQMPKEVEFELTVLTRLAERYKNHAALWGIEVINEPITERIWKTMNPQKRYIPRDLKLAADSAPISLEFLKEFYKEAYFRLRNILPEETVISFHDGFELHSWKEFFKENDFKNVMLDTHQYVMIAELKGTPQSLEAYKVYLDGLGKQIAEVQKYVPVFVGEWSLFNSYTAGVDTKGGINPTQEEFLDKKTMSKNELAMAYLELWNASVKAWNQGEGHIYWTYKLNIDTVNEPAWYGWDSWDMSRCLINQWVDPMNDIKY</sequence>
<keyword evidence="5" id="KW-0735">Signal-anchor</keyword>
<evidence type="ECO:0000256" key="6">
    <source>
        <dbReference type="ARBA" id="ARBA00022989"/>
    </source>
</evidence>
<comment type="similarity">
    <text evidence="13">Belongs to the glycosyl hydrolase 5 (cellulase A) family.</text>
</comment>
<evidence type="ECO:0000256" key="10">
    <source>
        <dbReference type="ARBA" id="ARBA00023316"/>
    </source>
</evidence>
<keyword evidence="8" id="KW-0325">Glycoprotein</keyword>
<dbReference type="GO" id="GO:0008422">
    <property type="term" value="F:beta-glucosidase activity"/>
    <property type="evidence" value="ECO:0007669"/>
    <property type="project" value="TreeGrafter"/>
</dbReference>
<keyword evidence="4 13" id="KW-0378">Hydrolase</keyword>
<feature type="domain" description="Glycoside hydrolase family 5" evidence="14">
    <location>
        <begin position="57"/>
        <end position="303"/>
    </location>
</feature>
<evidence type="ECO:0000256" key="3">
    <source>
        <dbReference type="ARBA" id="ARBA00022692"/>
    </source>
</evidence>
<gene>
    <name evidence="15" type="ORF">AB996_1247</name>
</gene>
<comment type="function">
    <text evidence="11">Glucosidase involved in the degradation of cellulosic biomass. Active on lichenan.</text>
</comment>
<dbReference type="AlphaFoldDB" id="A0A166JPD8"/>
<dbReference type="GO" id="GO:0071555">
    <property type="term" value="P:cell wall organization"/>
    <property type="evidence" value="ECO:0007669"/>
    <property type="project" value="UniProtKB-KW"/>
</dbReference>
<keyword evidence="10" id="KW-0961">Cell wall biogenesis/degradation</keyword>
<keyword evidence="6" id="KW-1133">Transmembrane helix</keyword>
<reference evidence="15 16" key="1">
    <citation type="submission" date="2015-08" db="EMBL/GenBank/DDBJ databases">
        <title>Draft Genome Sequences of 11 Lactococcus lactis subspecies cremoris strains.</title>
        <authorList>
            <person name="Wels M."/>
            <person name="Backus L."/>
            <person name="Boekhorst J."/>
            <person name="Dijkstra A."/>
            <person name="Beerthuizen M."/>
            <person name="Siezen R."/>
            <person name="Bachmann H."/>
            <person name="Van Hijum S."/>
        </authorList>
    </citation>
    <scope>NUCLEOTIDE SEQUENCE [LARGE SCALE GENOMIC DNA]</scope>
    <source>
        <strain evidence="15 16">KW10</strain>
    </source>
</reference>
<dbReference type="InterPro" id="IPR001547">
    <property type="entry name" value="Glyco_hydro_5"/>
</dbReference>
<dbReference type="GO" id="GO:0009251">
    <property type="term" value="P:glucan catabolic process"/>
    <property type="evidence" value="ECO:0007669"/>
    <property type="project" value="TreeGrafter"/>
</dbReference>
<accession>A0A166JPD8</accession>
<dbReference type="EMBL" id="LIYF01000020">
    <property type="protein sequence ID" value="KZK06471.1"/>
    <property type="molecule type" value="Genomic_DNA"/>
</dbReference>
<keyword evidence="2" id="KW-1003">Cell membrane</keyword>